<keyword evidence="6 9" id="KW-0067">ATP-binding</keyword>
<feature type="compositionally biased region" description="Low complexity" evidence="10">
    <location>
        <begin position="1667"/>
        <end position="1688"/>
    </location>
</feature>
<feature type="compositionally biased region" description="Polar residues" evidence="10">
    <location>
        <begin position="1396"/>
        <end position="1414"/>
    </location>
</feature>
<dbReference type="FunFam" id="3.40.850.10:FF:000015">
    <property type="entry name" value="Kinesin family member 26A"/>
    <property type="match status" value="1"/>
</dbReference>
<dbReference type="EMBL" id="VFJC01000011">
    <property type="protein sequence ID" value="KAB5562266.1"/>
    <property type="molecule type" value="Genomic_DNA"/>
</dbReference>
<evidence type="ECO:0000256" key="6">
    <source>
        <dbReference type="ARBA" id="ARBA00022840"/>
    </source>
</evidence>
<comment type="subcellular location">
    <subcellularLocation>
        <location evidence="1">Cytoplasm</location>
        <location evidence="1">Cytoskeleton</location>
    </subcellularLocation>
</comment>
<keyword evidence="5 9" id="KW-0547">Nucleotide-binding</keyword>
<dbReference type="GO" id="GO:0005524">
    <property type="term" value="F:ATP binding"/>
    <property type="evidence" value="ECO:0007669"/>
    <property type="project" value="UniProtKB-UniRule"/>
</dbReference>
<keyword evidence="13" id="KW-1185">Reference proteome</keyword>
<evidence type="ECO:0000256" key="8">
    <source>
        <dbReference type="ARBA" id="ARBA00023212"/>
    </source>
</evidence>
<feature type="region of interest" description="Disordered" evidence="10">
    <location>
        <begin position="749"/>
        <end position="808"/>
    </location>
</feature>
<comment type="similarity">
    <text evidence="9">Belongs to the TRAFAC class myosin-kinesin ATPase superfamily. Kinesin family.</text>
</comment>
<evidence type="ECO:0000256" key="9">
    <source>
        <dbReference type="PROSITE-ProRule" id="PRU00283"/>
    </source>
</evidence>
<feature type="compositionally biased region" description="Polar residues" evidence="10">
    <location>
        <begin position="917"/>
        <end position="934"/>
    </location>
</feature>
<dbReference type="PANTHER" id="PTHR21608">
    <property type="entry name" value="KINESIN-LIKE PROTEIN CG14535"/>
    <property type="match status" value="1"/>
</dbReference>
<feature type="compositionally biased region" description="Polar residues" evidence="10">
    <location>
        <begin position="1624"/>
        <end position="1643"/>
    </location>
</feature>
<dbReference type="GO" id="GO:0005874">
    <property type="term" value="C:microtubule"/>
    <property type="evidence" value="ECO:0007669"/>
    <property type="project" value="UniProtKB-KW"/>
</dbReference>
<dbReference type="GO" id="GO:0048731">
    <property type="term" value="P:system development"/>
    <property type="evidence" value="ECO:0007669"/>
    <property type="project" value="UniProtKB-ARBA"/>
</dbReference>
<dbReference type="GO" id="GO:0007018">
    <property type="term" value="P:microtubule-based movement"/>
    <property type="evidence" value="ECO:0007669"/>
    <property type="project" value="InterPro"/>
</dbReference>
<feature type="compositionally biased region" description="Low complexity" evidence="10">
    <location>
        <begin position="1745"/>
        <end position="1759"/>
    </location>
</feature>
<name>A0A5N5N731_PANHP</name>
<dbReference type="Gene3D" id="3.40.850.10">
    <property type="entry name" value="Kinesin motor domain"/>
    <property type="match status" value="1"/>
</dbReference>
<sequence>MDVQKSEDASGSDKPNPTLIDLGTFFVDSDIIFGFTSHLLRRKAKIDGSSSAESSSCSSSEPSPRQRRCGSRPQPEGARSVSITETDRDDVSKATDLCKQCQVTVAELKRQALALTEPTSLQDPGFATFLFDQLQVPDWPVQGGHEGAKCPVCATPMQHLRQQALQALQDLCSGAELPTVPALPSKTFPGQPTRVTTHGVLTLSSRPPASRIPHPAHSMVPVAEQRKALGWASSTKPSVQVTVGGGALSGALSSVTIQAQQYLEGMWSISRVNNFLPQPSPTHGPVAVPDQPAPLSDTAATSVSINPTRQRSPVQFGPAVTLSSSQPTSASTSFFIRAAQKLNLSSKRKKPQPPMLQPPEPSIYPTNFSSILQLSPPPAPPCLLRASSKAKENPGMGKVKVMVRICPSVGVQDSSESMSFLKVDQRKKQLTLYEPSLLTQPSSGHRRTPLAAPKMFAFDAVFTQDASQAEVCSGTVAEIIQSVVNGADGCIFSFGHVKLGKTYTMIGKDSSSQSLGIAPCAISWLFKLISERREKTGTRFSVRVSAVEIYGKDEGLQDLLSDVSTGSLQDGQSPGVYLREDPICGTQLQNHSELRAPTAEKAAFFLDAALAARSTSHPDAGEEDRRNSHMLFTLHIYQYRMEKSGKGGMSGGRSRLHLIDLGSCEKVLNKSRDGGGGLCLSLTALGNVILALTNGAKHVPYRDSKLTMLLRDSLGNINCRTTMIAHVSDSPGHYADSLTTVQLASRIHRMRKKKSKYASSSSGGESSCDEGRIRRPPHLRPFHPRTVALDPDLPSLLSDPDYSSSSEQSCDTVIYVGPGGASISDRELSDNEGPPAFVPIIPSLNRKQRGKEGPTDRDHFKCNTFAELQERLECIDGSEEPSAFVGEARGSQVSPKKDIISIKPKEGSISVAFKAPTKTSSSQQDNILSKQPLSAHSKLPGSPKHKSRNEHSKWQNASMSDGDMPVTACCTRADNEKGLVTDSLAPCSPQKQDKLGAFQNSEPVVREKVFFNRKQLPKPAPPPPQEMDSKRANSESEEKSAIRIPPIGMSHQVQKQCGSGGSSPLLSRVHHLNPKTPLEVCQLKSTLRERDILRTTVTLQQPVELNGEDELVFTLVEELSIGSIMDNGRPSSIISFNSDCSVQALASGSRPVSIISSINDEFDAYTSSVGASQVNIEMVAPFSEETFVSLDSRGSSISSWLSEVSVCTIESEGAQSADVFLPDGTQIDPGSAFYLDSLGMFQTSPQKEPNNSLNDSGFSFSELDSDSATSSKLSLSKYSSSPESTKASIRNTLKMAKPNNINSSPTQTLQDPCSVHCSLPRKMKPTSSTVQTGSITESSNGSSWRREPLRLEGRSDDPWHRKENVSELPVASNSPASSKQLKNGMSGIPARKAGTDFNSISRIPTTQGSTSSQRVVDGCEKSSSTKKVETPSKMPQLRRGATTLGTVPVIHTSVDVKVGLDIGSSGSWKFSSLEKNGKANQLDNSMLPGGVLPPPPPVRKSSLDQKNRILLPPSALKSVCETGKSLVLRPAKSEDEYDLRYRGDSHTLKTSNLRLDHSLLKATSSLKARGARGEAGQMYGSQVSLERSDSLTSLGSKPVFSRENSGASLSGKSSKSVTKFGSPVATSSPITTSPNPCVNQFNMGKNGPIKNGLNARPVPVNGNKARTLSASNSKALSSSTKSLTTSATRNASLPPSGKSALPRAGAGCNGKSTRGTIMGTRQAMRATNSRIGELAGSPSGKQPRGSGDSDSGNDSGVNLNDDKPTPIPILPSPYSKITAPRRPQRYSSGHGSDNSSVLSGELPPAMGRTALFYHSGGSSGYESMIRDSEATGSASSAHDSMSESGISSNMRLRSSKPPKKRSNGIQRRRLIPAPLPDTSSLGMKAGATGQWVDLPPISGPLKEPFEIKVYEIDDVERLQRRRQEQSTEQSIQDVDKGLLYFNTKLKDVERRQQQISDLRIKHGTLKEELEDTKVRLMMDPRKWIGEFEVDQDLDPESQEYLEALEQVTSELEYCVNLCKSRVMMVTCFDIRVALEIQEGPREVEKLRKR</sequence>
<keyword evidence="7 9" id="KW-0505">Motor protein</keyword>
<dbReference type="InterPro" id="IPR027417">
    <property type="entry name" value="P-loop_NTPase"/>
</dbReference>
<feature type="region of interest" description="Disordered" evidence="10">
    <location>
        <begin position="1827"/>
        <end position="1866"/>
    </location>
</feature>
<reference evidence="12 13" key="1">
    <citation type="submission" date="2019-06" db="EMBL/GenBank/DDBJ databases">
        <title>A chromosome-scale genome assembly of the striped catfish, Pangasianodon hypophthalmus.</title>
        <authorList>
            <person name="Wen M."/>
            <person name="Zahm M."/>
            <person name="Roques C."/>
            <person name="Cabau C."/>
            <person name="Klopp C."/>
            <person name="Donnadieu C."/>
            <person name="Jouanno E."/>
            <person name="Avarre J.-C."/>
            <person name="Campet M."/>
            <person name="Ha T.T.T."/>
            <person name="Dugue R."/>
            <person name="Lampietro C."/>
            <person name="Louis A."/>
            <person name="Herpin A."/>
            <person name="Echchiki A."/>
            <person name="Berthelot C."/>
            <person name="Parey E."/>
            <person name="Roest-Crollius H."/>
            <person name="Braasch I."/>
            <person name="Postlethwait J."/>
            <person name="Bobe J."/>
            <person name="Montfort J."/>
            <person name="Bouchez O."/>
            <person name="Begum T."/>
            <person name="Schartl M."/>
            <person name="Guiguen Y."/>
        </authorList>
    </citation>
    <scope>NUCLEOTIDE SEQUENCE [LARGE SCALE GENOMIC DNA]</scope>
    <source>
        <strain evidence="12 13">Indonesia</strain>
        <tissue evidence="12">Blood</tissue>
    </source>
</reference>
<evidence type="ECO:0000313" key="12">
    <source>
        <dbReference type="EMBL" id="KAB5562266.1"/>
    </source>
</evidence>
<feature type="region of interest" description="Disordered" evidence="10">
    <location>
        <begin position="1569"/>
        <end position="1718"/>
    </location>
</feature>
<feature type="region of interest" description="Disordered" evidence="10">
    <location>
        <begin position="1730"/>
        <end position="1802"/>
    </location>
</feature>
<dbReference type="GO" id="GO:0008017">
    <property type="term" value="F:microtubule binding"/>
    <property type="evidence" value="ECO:0007669"/>
    <property type="project" value="InterPro"/>
</dbReference>
<feature type="region of interest" description="Disordered" evidence="10">
    <location>
        <begin position="1319"/>
        <end position="1437"/>
    </location>
</feature>
<feature type="region of interest" description="Disordered" evidence="10">
    <location>
        <begin position="1013"/>
        <end position="1040"/>
    </location>
</feature>
<organism evidence="12 13">
    <name type="scientific">Pangasianodon hypophthalmus</name>
    <name type="common">Striped catfish</name>
    <name type="synonym">Helicophagus hypophthalmus</name>
    <dbReference type="NCBI Taxonomy" id="310915"/>
    <lineage>
        <taxon>Eukaryota</taxon>
        <taxon>Metazoa</taxon>
        <taxon>Chordata</taxon>
        <taxon>Craniata</taxon>
        <taxon>Vertebrata</taxon>
        <taxon>Euteleostomi</taxon>
        <taxon>Actinopterygii</taxon>
        <taxon>Neopterygii</taxon>
        <taxon>Teleostei</taxon>
        <taxon>Ostariophysi</taxon>
        <taxon>Siluriformes</taxon>
        <taxon>Pangasiidae</taxon>
        <taxon>Pangasianodon</taxon>
    </lineage>
</organism>
<feature type="compositionally biased region" description="Low complexity" evidence="10">
    <location>
        <begin position="1605"/>
        <end position="1616"/>
    </location>
</feature>
<gene>
    <name evidence="12" type="ORF">PHYPO_G00015950</name>
</gene>
<feature type="compositionally biased region" description="Polar residues" evidence="10">
    <location>
        <begin position="298"/>
        <end position="313"/>
    </location>
</feature>
<feature type="compositionally biased region" description="Polar residues" evidence="10">
    <location>
        <begin position="1579"/>
        <end position="1595"/>
    </location>
</feature>
<dbReference type="CDD" id="cd00106">
    <property type="entry name" value="KISc"/>
    <property type="match status" value="1"/>
</dbReference>
<dbReference type="PANTHER" id="PTHR21608:SF6">
    <property type="entry name" value="KINESIN-LIKE PROTEIN KIF26A"/>
    <property type="match status" value="1"/>
</dbReference>
<evidence type="ECO:0000256" key="7">
    <source>
        <dbReference type="ARBA" id="ARBA00023175"/>
    </source>
</evidence>
<comment type="caution">
    <text evidence="12">The sequence shown here is derived from an EMBL/GenBank/DDBJ whole genome shotgun (WGS) entry which is preliminary data.</text>
</comment>
<feature type="region of interest" description="Disordered" evidence="10">
    <location>
        <begin position="47"/>
        <end position="89"/>
    </location>
</feature>
<evidence type="ECO:0000259" key="11">
    <source>
        <dbReference type="PROSITE" id="PS50067"/>
    </source>
</evidence>
<evidence type="ECO:0000256" key="4">
    <source>
        <dbReference type="ARBA" id="ARBA00022701"/>
    </source>
</evidence>
<evidence type="ECO:0000256" key="3">
    <source>
        <dbReference type="ARBA" id="ARBA00022553"/>
    </source>
</evidence>
<feature type="compositionally biased region" description="Basic residues" evidence="10">
    <location>
        <begin position="774"/>
        <end position="783"/>
    </location>
</feature>
<dbReference type="Proteomes" id="UP000327468">
    <property type="component" value="Chromosome 10"/>
</dbReference>
<feature type="binding site" evidence="9">
    <location>
        <begin position="495"/>
        <end position="502"/>
    </location>
    <ligand>
        <name>ATP</name>
        <dbReference type="ChEBI" id="CHEBI:30616"/>
    </ligand>
</feature>
<dbReference type="SMART" id="SM00129">
    <property type="entry name" value="KISc"/>
    <property type="match status" value="1"/>
</dbReference>
<dbReference type="Pfam" id="PF23081">
    <property type="entry name" value="HTH_KIF26A_B_1st"/>
    <property type="match status" value="1"/>
</dbReference>
<dbReference type="InterPro" id="IPR027640">
    <property type="entry name" value="Kinesin-like_fam"/>
</dbReference>
<dbReference type="Pfam" id="PF00225">
    <property type="entry name" value="Kinesin"/>
    <property type="match status" value="1"/>
</dbReference>
<feature type="domain" description="Kinesin motor" evidence="11">
    <location>
        <begin position="398"/>
        <end position="750"/>
    </location>
</feature>
<feature type="compositionally biased region" description="Low complexity" evidence="10">
    <location>
        <begin position="1833"/>
        <end position="1844"/>
    </location>
</feature>
<feature type="compositionally biased region" description="Basic residues" evidence="10">
    <location>
        <begin position="1853"/>
        <end position="1866"/>
    </location>
</feature>
<feature type="compositionally biased region" description="Polar residues" evidence="10">
    <location>
        <begin position="1325"/>
        <end position="1343"/>
    </location>
</feature>
<feature type="compositionally biased region" description="Basic and acidic residues" evidence="10">
    <location>
        <begin position="1344"/>
        <end position="1365"/>
    </location>
</feature>
<feature type="compositionally biased region" description="Low complexity" evidence="10">
    <location>
        <begin position="789"/>
        <end position="806"/>
    </location>
</feature>
<keyword evidence="2" id="KW-0963">Cytoplasm</keyword>
<evidence type="ECO:0000256" key="1">
    <source>
        <dbReference type="ARBA" id="ARBA00004245"/>
    </source>
</evidence>
<evidence type="ECO:0000313" key="13">
    <source>
        <dbReference type="Proteomes" id="UP000327468"/>
    </source>
</evidence>
<accession>A0A5N5N731</accession>
<feature type="compositionally biased region" description="Low complexity" evidence="10">
    <location>
        <begin position="757"/>
        <end position="766"/>
    </location>
</feature>
<evidence type="ECO:0000256" key="5">
    <source>
        <dbReference type="ARBA" id="ARBA00022741"/>
    </source>
</evidence>
<feature type="compositionally biased region" description="Polar residues" evidence="10">
    <location>
        <begin position="1785"/>
        <end position="1798"/>
    </location>
</feature>
<feature type="region of interest" description="Disordered" evidence="10">
    <location>
        <begin position="278"/>
        <end position="327"/>
    </location>
</feature>
<proteinExistence type="inferred from homology"/>
<dbReference type="InterPro" id="IPR001752">
    <property type="entry name" value="Kinesin_motor_dom"/>
</dbReference>
<feature type="compositionally biased region" description="Polar residues" evidence="10">
    <location>
        <begin position="1371"/>
        <end position="1383"/>
    </location>
</feature>
<keyword evidence="3" id="KW-0597">Phosphoprotein</keyword>
<dbReference type="InterPro" id="IPR057090">
    <property type="entry name" value="HTH_KIF26A_B_1st"/>
</dbReference>
<keyword evidence="4" id="KW-0493">Microtubule</keyword>
<dbReference type="SUPFAM" id="SSF52540">
    <property type="entry name" value="P-loop containing nucleoside triphosphate hydrolases"/>
    <property type="match status" value="1"/>
</dbReference>
<dbReference type="GO" id="GO:0003777">
    <property type="term" value="F:microtubule motor activity"/>
    <property type="evidence" value="ECO:0007669"/>
    <property type="project" value="InterPro"/>
</dbReference>
<feature type="region of interest" description="Disordered" evidence="10">
    <location>
        <begin position="914"/>
        <end position="963"/>
    </location>
</feature>
<dbReference type="PRINTS" id="PR00380">
    <property type="entry name" value="KINESINHEAVY"/>
</dbReference>
<evidence type="ECO:0000256" key="10">
    <source>
        <dbReference type="SAM" id="MobiDB-lite"/>
    </source>
</evidence>
<protein>
    <recommendedName>
        <fullName evidence="11">Kinesin motor domain-containing protein</fullName>
    </recommendedName>
</protein>
<dbReference type="PROSITE" id="PS50067">
    <property type="entry name" value="KINESIN_MOTOR_2"/>
    <property type="match status" value="1"/>
</dbReference>
<evidence type="ECO:0000256" key="2">
    <source>
        <dbReference type="ARBA" id="ARBA00022490"/>
    </source>
</evidence>
<feature type="compositionally biased region" description="Low complexity" evidence="10">
    <location>
        <begin position="49"/>
        <end position="63"/>
    </location>
</feature>
<feature type="compositionally biased region" description="Basic and acidic residues" evidence="10">
    <location>
        <begin position="1027"/>
        <end position="1040"/>
    </location>
</feature>
<dbReference type="InterPro" id="IPR036961">
    <property type="entry name" value="Kinesin_motor_dom_sf"/>
</dbReference>
<keyword evidence="8" id="KW-0206">Cytoskeleton</keyword>